<organism evidence="2 3">
    <name type="scientific">Ricinus communis</name>
    <name type="common">Castor bean</name>
    <dbReference type="NCBI Taxonomy" id="3988"/>
    <lineage>
        <taxon>Eukaryota</taxon>
        <taxon>Viridiplantae</taxon>
        <taxon>Streptophyta</taxon>
        <taxon>Embryophyta</taxon>
        <taxon>Tracheophyta</taxon>
        <taxon>Spermatophyta</taxon>
        <taxon>Magnoliopsida</taxon>
        <taxon>eudicotyledons</taxon>
        <taxon>Gunneridae</taxon>
        <taxon>Pentapetalae</taxon>
        <taxon>rosids</taxon>
        <taxon>fabids</taxon>
        <taxon>Malpighiales</taxon>
        <taxon>Euphorbiaceae</taxon>
        <taxon>Acalyphoideae</taxon>
        <taxon>Acalypheae</taxon>
        <taxon>Ricinus</taxon>
    </lineage>
</organism>
<dbReference type="OMA" id="RHPSPWN"/>
<feature type="compositionally biased region" description="Basic and acidic residues" evidence="1">
    <location>
        <begin position="114"/>
        <end position="149"/>
    </location>
</feature>
<dbReference type="PANTHER" id="PTHR36764">
    <property type="entry name" value="TRNA (ILE)-LYSIDINE SYNTHASE"/>
    <property type="match status" value="1"/>
</dbReference>
<accession>B9R913</accession>
<evidence type="ECO:0000313" key="3">
    <source>
        <dbReference type="Proteomes" id="UP000008311"/>
    </source>
</evidence>
<feature type="region of interest" description="Disordered" evidence="1">
    <location>
        <begin position="278"/>
        <end position="344"/>
    </location>
</feature>
<protein>
    <submittedName>
        <fullName evidence="2">Uncharacterized protein</fullName>
    </submittedName>
</protein>
<dbReference type="InParanoid" id="B9R913"/>
<dbReference type="FunCoup" id="B9R913">
    <property type="interactions" value="1685"/>
</dbReference>
<evidence type="ECO:0000256" key="1">
    <source>
        <dbReference type="SAM" id="MobiDB-lite"/>
    </source>
</evidence>
<feature type="region of interest" description="Disordered" evidence="1">
    <location>
        <begin position="1"/>
        <end position="25"/>
    </location>
</feature>
<feature type="compositionally biased region" description="Polar residues" evidence="1">
    <location>
        <begin position="384"/>
        <end position="395"/>
    </location>
</feature>
<keyword evidence="3" id="KW-1185">Reference proteome</keyword>
<sequence>MFSKPDEWDLYEERKSSRRKEPERGKANMVAISLYRGNLHRVPDVPRRWLMPTRQISLKDFKSLLSRRTKALSRLPSSAVTAVATTSYYISNPNPTLNASTGDNNTILVASPLELEKGTNREKEGASKEVKDHDDLSNSEKPHIPEKGDAAVNHSGENLQVEKQDLEDNRNTETTCKTDLAVNDQEKRQNEVEEKLQVLNQKKHSLVQVLKQILNVEEELKRRNIAQGIASAPLQVDVTNDSVSMSRHATPRMGSEANLGGDMMEGGEIEDVPNVNMNNNNNNYNHSRHVKRMSSTSPSSESPLRKPPFIQHNVVPYPSRPSLRTTSSPSRFAPTGHQGPPANVLPPVSVSVSVSVSGTNYIASSPSPAASGGTSAFRDARQPSPWNEKQCTNMI</sequence>
<feature type="compositionally biased region" description="Low complexity" evidence="1">
    <location>
        <begin position="363"/>
        <end position="376"/>
    </location>
</feature>
<reference evidence="3" key="1">
    <citation type="journal article" date="2010" name="Nat. Biotechnol.">
        <title>Draft genome sequence of the oilseed species Ricinus communis.</title>
        <authorList>
            <person name="Chan A.P."/>
            <person name="Crabtree J."/>
            <person name="Zhao Q."/>
            <person name="Lorenzi H."/>
            <person name="Orvis J."/>
            <person name="Puiu D."/>
            <person name="Melake-Berhan A."/>
            <person name="Jones K.M."/>
            <person name="Redman J."/>
            <person name="Chen G."/>
            <person name="Cahoon E.B."/>
            <person name="Gedil M."/>
            <person name="Stanke M."/>
            <person name="Haas B.J."/>
            <person name="Wortman J.R."/>
            <person name="Fraser-Liggett C.M."/>
            <person name="Ravel J."/>
            <person name="Rabinowicz P.D."/>
        </authorList>
    </citation>
    <scope>NUCLEOTIDE SEQUENCE [LARGE SCALE GENOMIC DNA]</scope>
    <source>
        <strain evidence="3">cv. Hale</strain>
    </source>
</reference>
<name>B9R913_RICCO</name>
<dbReference type="OrthoDB" id="1922268at2759"/>
<dbReference type="EMBL" id="EQ973773">
    <property type="protein sequence ID" value="EEF52090.1"/>
    <property type="molecule type" value="Genomic_DNA"/>
</dbReference>
<dbReference type="AlphaFoldDB" id="B9R913"/>
<dbReference type="eggNOG" id="ENOG502QWD3">
    <property type="taxonomic scope" value="Eukaryota"/>
</dbReference>
<gene>
    <name evidence="2" type="ORF">RCOM_1512970</name>
</gene>
<feature type="region of interest" description="Disordered" evidence="1">
    <location>
        <begin position="363"/>
        <end position="395"/>
    </location>
</feature>
<proteinExistence type="predicted"/>
<dbReference type="PANTHER" id="PTHR36764:SF1">
    <property type="entry name" value="TRNA (ILE)-LYSIDINE SYNTHASE"/>
    <property type="match status" value="1"/>
</dbReference>
<feature type="region of interest" description="Disordered" evidence="1">
    <location>
        <begin position="112"/>
        <end position="154"/>
    </location>
</feature>
<dbReference type="Proteomes" id="UP000008311">
    <property type="component" value="Unassembled WGS sequence"/>
</dbReference>
<feature type="compositionally biased region" description="Low complexity" evidence="1">
    <location>
        <begin position="320"/>
        <end position="331"/>
    </location>
</feature>
<dbReference type="STRING" id="3988.B9R913"/>
<evidence type="ECO:0000313" key="2">
    <source>
        <dbReference type="EMBL" id="EEF52090.1"/>
    </source>
</evidence>